<feature type="non-terminal residue" evidence="1">
    <location>
        <position position="111"/>
    </location>
</feature>
<name>A0A9P6FJG6_9FUNG</name>
<gene>
    <name evidence="1" type="ORF">BGW38_009263</name>
</gene>
<evidence type="ECO:0000313" key="2">
    <source>
        <dbReference type="Proteomes" id="UP000780801"/>
    </source>
</evidence>
<keyword evidence="2" id="KW-1185">Reference proteome</keyword>
<reference evidence="1" key="1">
    <citation type="journal article" date="2020" name="Fungal Divers.">
        <title>Resolving the Mortierellaceae phylogeny through synthesis of multi-gene phylogenetics and phylogenomics.</title>
        <authorList>
            <person name="Vandepol N."/>
            <person name="Liber J."/>
            <person name="Desiro A."/>
            <person name="Na H."/>
            <person name="Kennedy M."/>
            <person name="Barry K."/>
            <person name="Grigoriev I.V."/>
            <person name="Miller A.N."/>
            <person name="O'Donnell K."/>
            <person name="Stajich J.E."/>
            <person name="Bonito G."/>
        </authorList>
    </citation>
    <scope>NUCLEOTIDE SEQUENCE</scope>
    <source>
        <strain evidence="1">KOD1015</strain>
    </source>
</reference>
<proteinExistence type="predicted"/>
<accession>A0A9P6FJG6</accession>
<comment type="caution">
    <text evidence="1">The sequence shown here is derived from an EMBL/GenBank/DDBJ whole genome shotgun (WGS) entry which is preliminary data.</text>
</comment>
<sequence>GQEEPLETQGRSQVLADSDRELSFNLWGYSGPTRSGPNGLRYGESDLVHFRMALLTTTNLDSLPFSKDASHLIGLGYQLKLSPYAQILSTPQDRLTLPGHLCLGLLTLDQG</sequence>
<feature type="non-terminal residue" evidence="1">
    <location>
        <position position="1"/>
    </location>
</feature>
<dbReference type="AlphaFoldDB" id="A0A9P6FJG6"/>
<dbReference type="EMBL" id="JAABOA010006724">
    <property type="protein sequence ID" value="KAF9555308.1"/>
    <property type="molecule type" value="Genomic_DNA"/>
</dbReference>
<evidence type="ECO:0000313" key="1">
    <source>
        <dbReference type="EMBL" id="KAF9555308.1"/>
    </source>
</evidence>
<organism evidence="1 2">
    <name type="scientific">Lunasporangiospora selenospora</name>
    <dbReference type="NCBI Taxonomy" id="979761"/>
    <lineage>
        <taxon>Eukaryota</taxon>
        <taxon>Fungi</taxon>
        <taxon>Fungi incertae sedis</taxon>
        <taxon>Mucoromycota</taxon>
        <taxon>Mortierellomycotina</taxon>
        <taxon>Mortierellomycetes</taxon>
        <taxon>Mortierellales</taxon>
        <taxon>Mortierellaceae</taxon>
        <taxon>Lunasporangiospora</taxon>
    </lineage>
</organism>
<dbReference type="Proteomes" id="UP000780801">
    <property type="component" value="Unassembled WGS sequence"/>
</dbReference>
<protein>
    <submittedName>
        <fullName evidence="1">Uncharacterized protein</fullName>
    </submittedName>
</protein>